<dbReference type="RefSeq" id="WP_181517117.1">
    <property type="nucleotide sequence ID" value="NZ_JABFUB010000047.1"/>
</dbReference>
<dbReference type="PANTHER" id="PTHR43877">
    <property type="entry name" value="AMINOALKYLPHOSPHONATE N-ACETYLTRANSFERASE-RELATED-RELATED"/>
    <property type="match status" value="1"/>
</dbReference>
<evidence type="ECO:0000259" key="3">
    <source>
        <dbReference type="PROSITE" id="PS51186"/>
    </source>
</evidence>
<dbReference type="InterPro" id="IPR016181">
    <property type="entry name" value="Acyl_CoA_acyltransferase"/>
</dbReference>
<evidence type="ECO:0000313" key="5">
    <source>
        <dbReference type="EMBL" id="MCG6663919.1"/>
    </source>
</evidence>
<dbReference type="GO" id="GO:0016747">
    <property type="term" value="F:acyltransferase activity, transferring groups other than amino-acyl groups"/>
    <property type="evidence" value="ECO:0007669"/>
    <property type="project" value="InterPro"/>
</dbReference>
<accession>A0A7V9W598</accession>
<evidence type="ECO:0000313" key="4">
    <source>
        <dbReference type="EMBL" id="MBA2781250.1"/>
    </source>
</evidence>
<evidence type="ECO:0000313" key="6">
    <source>
        <dbReference type="Proteomes" id="UP000518091"/>
    </source>
</evidence>
<dbReference type="EMBL" id="JACEFT010000062">
    <property type="protein sequence ID" value="MBA2781250.1"/>
    <property type="molecule type" value="Genomic_DNA"/>
</dbReference>
<keyword evidence="7" id="KW-1185">Reference proteome</keyword>
<feature type="domain" description="N-acetyltransferase" evidence="3">
    <location>
        <begin position="1"/>
        <end position="149"/>
    </location>
</feature>
<gene>
    <name evidence="4" type="ORF">H1D44_20480</name>
    <name evidence="5" type="ORF">HOP48_20590</name>
</gene>
<dbReference type="InterPro" id="IPR050832">
    <property type="entry name" value="Bact_Acetyltransf"/>
</dbReference>
<name>A0A7V9W598_9GAMM</name>
<sequence length="154" mass="16604">MKIRRATTGEEELWRKAVANTLALEGQQSPAATAAELAEGLADPRCYLFIAESSAGPVGLLSAYRFPDVTTGGHLVYLYDIAVNDKHRGKGVATRLIQALIACCEADGVRLVWAGTEATNMSARRAFEATGAVQEGSAYIEYEWALLRPNDGQE</sequence>
<evidence type="ECO:0000256" key="1">
    <source>
        <dbReference type="ARBA" id="ARBA00022679"/>
    </source>
</evidence>
<proteinExistence type="predicted"/>
<dbReference type="Proteomes" id="UP000518091">
    <property type="component" value="Unassembled WGS sequence"/>
</dbReference>
<reference evidence="4 6" key="2">
    <citation type="submission" date="2020-07" db="EMBL/GenBank/DDBJ databases">
        <title>Identification of Halomonas strains.</title>
        <authorList>
            <person name="Xiao Z."/>
            <person name="Shen J."/>
        </authorList>
    </citation>
    <scope>NUCLEOTIDE SEQUENCE [LARGE SCALE GENOMIC DNA]</scope>
    <source>
        <strain evidence="4 6">DSM 17331</strain>
    </source>
</reference>
<dbReference type="Pfam" id="PF00583">
    <property type="entry name" value="Acetyltransf_1"/>
    <property type="match status" value="1"/>
</dbReference>
<organism evidence="4 6">
    <name type="scientific">Billgrantia kenyensis</name>
    <dbReference type="NCBI Taxonomy" id="321266"/>
    <lineage>
        <taxon>Bacteria</taxon>
        <taxon>Pseudomonadati</taxon>
        <taxon>Pseudomonadota</taxon>
        <taxon>Gammaproteobacteria</taxon>
        <taxon>Oceanospirillales</taxon>
        <taxon>Halomonadaceae</taxon>
        <taxon>Billgrantia</taxon>
    </lineage>
</organism>
<evidence type="ECO:0000256" key="2">
    <source>
        <dbReference type="ARBA" id="ARBA00023315"/>
    </source>
</evidence>
<dbReference type="SUPFAM" id="SSF55729">
    <property type="entry name" value="Acyl-CoA N-acyltransferases (Nat)"/>
    <property type="match status" value="1"/>
</dbReference>
<dbReference type="AlphaFoldDB" id="A0A7V9W598"/>
<dbReference type="Proteomes" id="UP000814353">
    <property type="component" value="Unassembled WGS sequence"/>
</dbReference>
<keyword evidence="1 4" id="KW-0808">Transferase</keyword>
<evidence type="ECO:0000313" key="7">
    <source>
        <dbReference type="Proteomes" id="UP000814353"/>
    </source>
</evidence>
<dbReference type="EMBL" id="JABFUB010000047">
    <property type="protein sequence ID" value="MCG6663919.1"/>
    <property type="molecule type" value="Genomic_DNA"/>
</dbReference>
<dbReference type="InterPro" id="IPR000182">
    <property type="entry name" value="GNAT_dom"/>
</dbReference>
<reference evidence="5 7" key="1">
    <citation type="submission" date="2020-05" db="EMBL/GenBank/DDBJ databases">
        <title>Comparative genomic analysis of denitrifying bacteria from Halomonas genus.</title>
        <authorList>
            <person name="Wang L."/>
            <person name="Shao Z."/>
        </authorList>
    </citation>
    <scope>NUCLEOTIDE SEQUENCE [LARGE SCALE GENOMIC DNA]</scope>
    <source>
        <strain evidence="5 7">DSM 17331</strain>
    </source>
</reference>
<protein>
    <submittedName>
        <fullName evidence="4">GNAT family N-acetyltransferase</fullName>
    </submittedName>
</protein>
<dbReference type="Gene3D" id="3.40.630.30">
    <property type="match status" value="1"/>
</dbReference>
<dbReference type="PROSITE" id="PS51186">
    <property type="entry name" value="GNAT"/>
    <property type="match status" value="1"/>
</dbReference>
<dbReference type="CDD" id="cd04301">
    <property type="entry name" value="NAT_SF"/>
    <property type="match status" value="1"/>
</dbReference>
<comment type="caution">
    <text evidence="4">The sequence shown here is derived from an EMBL/GenBank/DDBJ whole genome shotgun (WGS) entry which is preliminary data.</text>
</comment>
<keyword evidence="2" id="KW-0012">Acyltransferase</keyword>